<keyword evidence="4" id="KW-1185">Reference proteome</keyword>
<feature type="compositionally biased region" description="Polar residues" evidence="1">
    <location>
        <begin position="72"/>
        <end position="87"/>
    </location>
</feature>
<reference evidence="3" key="1">
    <citation type="submission" date="2020-01" db="EMBL/GenBank/DDBJ databases">
        <authorList>
            <person name="Mishra B."/>
        </authorList>
    </citation>
    <scope>NUCLEOTIDE SEQUENCE [LARGE SCALE GENOMIC DNA]</scope>
</reference>
<evidence type="ECO:0000256" key="1">
    <source>
        <dbReference type="SAM" id="MobiDB-lite"/>
    </source>
</evidence>
<proteinExistence type="predicted"/>
<dbReference type="InterPro" id="IPR005162">
    <property type="entry name" value="Retrotrans_gag_dom"/>
</dbReference>
<evidence type="ECO:0000313" key="3">
    <source>
        <dbReference type="EMBL" id="CAA7017937.1"/>
    </source>
</evidence>
<dbReference type="Proteomes" id="UP000467841">
    <property type="component" value="Unassembled WGS sequence"/>
</dbReference>
<protein>
    <recommendedName>
        <fullName evidence="2">Retrotransposon gag domain-containing protein</fullName>
    </recommendedName>
</protein>
<sequence>MSLDSPATMAAETRAQTALKESILVEIETALGPQLEEMFNRTETLEIKMDKQNAKLDKDLADMFEAIRLLSNPHQPSSPNSTNNKTPQHLLPPTATHDTTRTRSSTSNNYSGMTHLAKLDFPRFNGDRIKEWLFKVEQFFTIDHIPEDMKVGIASIHFDGPAATWHQSVIQSAVGTSILHDWSSYKLLLHERFADLLDDPIAELKQLQETDDISEYHGRFELIRTRVTMTEEDLVSNYLAGLRTDTQMHIRMFQPITIRQCLLLGRLYEKAHTKKPYTPTLPQNRTSKGLLPFKKELDQKPSFTMPSDKPKTPLPFLTIAQMGQRRADGLCYYCDEKYTLEHFLKMHKRTQLYMLTTEDEGSDDEILDEQVTEEQTGVIAQISINAMAGITDYMTMRVRGHHGKRPLFCLIDSGSTHNFIDKKNG</sequence>
<evidence type="ECO:0000313" key="4">
    <source>
        <dbReference type="Proteomes" id="UP000467841"/>
    </source>
</evidence>
<dbReference type="AlphaFoldDB" id="A0A6D2HXZ0"/>
<accession>A0A6D2HXZ0</accession>
<dbReference type="OrthoDB" id="1110715at2759"/>
<dbReference type="EMBL" id="CACVBM020000333">
    <property type="protein sequence ID" value="CAA7017937.1"/>
    <property type="molecule type" value="Genomic_DNA"/>
</dbReference>
<feature type="domain" description="Retrotransposon gag" evidence="2">
    <location>
        <begin position="153"/>
        <end position="244"/>
    </location>
</feature>
<gene>
    <name evidence="3" type="ORF">MERR_LOCUS5172</name>
</gene>
<evidence type="ECO:0000259" key="2">
    <source>
        <dbReference type="Pfam" id="PF03732"/>
    </source>
</evidence>
<feature type="region of interest" description="Disordered" evidence="1">
    <location>
        <begin position="71"/>
        <end position="109"/>
    </location>
</feature>
<name>A0A6D2HXZ0_9BRAS</name>
<organism evidence="3 4">
    <name type="scientific">Microthlaspi erraticum</name>
    <dbReference type="NCBI Taxonomy" id="1685480"/>
    <lineage>
        <taxon>Eukaryota</taxon>
        <taxon>Viridiplantae</taxon>
        <taxon>Streptophyta</taxon>
        <taxon>Embryophyta</taxon>
        <taxon>Tracheophyta</taxon>
        <taxon>Spermatophyta</taxon>
        <taxon>Magnoliopsida</taxon>
        <taxon>eudicotyledons</taxon>
        <taxon>Gunneridae</taxon>
        <taxon>Pentapetalae</taxon>
        <taxon>rosids</taxon>
        <taxon>malvids</taxon>
        <taxon>Brassicales</taxon>
        <taxon>Brassicaceae</taxon>
        <taxon>Coluteocarpeae</taxon>
        <taxon>Microthlaspi</taxon>
    </lineage>
</organism>
<dbReference type="Pfam" id="PF03732">
    <property type="entry name" value="Retrotrans_gag"/>
    <property type="match status" value="1"/>
</dbReference>
<comment type="caution">
    <text evidence="3">The sequence shown here is derived from an EMBL/GenBank/DDBJ whole genome shotgun (WGS) entry which is preliminary data.</text>
</comment>